<keyword evidence="2" id="KW-1185">Reference proteome</keyword>
<accession>A0ACB9EP97</accession>
<dbReference type="EMBL" id="CM042034">
    <property type="protein sequence ID" value="KAI3760460.1"/>
    <property type="molecule type" value="Genomic_DNA"/>
</dbReference>
<organism evidence="1 2">
    <name type="scientific">Smallanthus sonchifolius</name>
    <dbReference type="NCBI Taxonomy" id="185202"/>
    <lineage>
        <taxon>Eukaryota</taxon>
        <taxon>Viridiplantae</taxon>
        <taxon>Streptophyta</taxon>
        <taxon>Embryophyta</taxon>
        <taxon>Tracheophyta</taxon>
        <taxon>Spermatophyta</taxon>
        <taxon>Magnoliopsida</taxon>
        <taxon>eudicotyledons</taxon>
        <taxon>Gunneridae</taxon>
        <taxon>Pentapetalae</taxon>
        <taxon>asterids</taxon>
        <taxon>campanulids</taxon>
        <taxon>Asterales</taxon>
        <taxon>Asteraceae</taxon>
        <taxon>Asteroideae</taxon>
        <taxon>Heliantheae alliance</taxon>
        <taxon>Millerieae</taxon>
        <taxon>Smallanthus</taxon>
    </lineage>
</organism>
<protein>
    <submittedName>
        <fullName evidence="1">Uncharacterized protein</fullName>
    </submittedName>
</protein>
<gene>
    <name evidence="1" type="ORF">L1987_50855</name>
</gene>
<reference evidence="1 2" key="2">
    <citation type="journal article" date="2022" name="Mol. Ecol. Resour.">
        <title>The genomes of chicory, endive, great burdock and yacon provide insights into Asteraceae paleo-polyploidization history and plant inulin production.</title>
        <authorList>
            <person name="Fan W."/>
            <person name="Wang S."/>
            <person name="Wang H."/>
            <person name="Wang A."/>
            <person name="Jiang F."/>
            <person name="Liu H."/>
            <person name="Zhao H."/>
            <person name="Xu D."/>
            <person name="Zhang Y."/>
        </authorList>
    </citation>
    <scope>NUCLEOTIDE SEQUENCE [LARGE SCALE GENOMIC DNA]</scope>
    <source>
        <strain evidence="2">cv. Yunnan</strain>
        <tissue evidence="1">Leaves</tissue>
    </source>
</reference>
<comment type="caution">
    <text evidence="1">The sequence shown here is derived from an EMBL/GenBank/DDBJ whole genome shotgun (WGS) entry which is preliminary data.</text>
</comment>
<reference evidence="2" key="1">
    <citation type="journal article" date="2022" name="Mol. Ecol. Resour.">
        <title>The genomes of chicory, endive, great burdock and yacon provide insights into Asteraceae palaeo-polyploidization history and plant inulin production.</title>
        <authorList>
            <person name="Fan W."/>
            <person name="Wang S."/>
            <person name="Wang H."/>
            <person name="Wang A."/>
            <person name="Jiang F."/>
            <person name="Liu H."/>
            <person name="Zhao H."/>
            <person name="Xu D."/>
            <person name="Zhang Y."/>
        </authorList>
    </citation>
    <scope>NUCLEOTIDE SEQUENCE [LARGE SCALE GENOMIC DNA]</scope>
    <source>
        <strain evidence="2">cv. Yunnan</strain>
    </source>
</reference>
<name>A0ACB9EP97_9ASTR</name>
<evidence type="ECO:0000313" key="2">
    <source>
        <dbReference type="Proteomes" id="UP001056120"/>
    </source>
</evidence>
<dbReference type="Proteomes" id="UP001056120">
    <property type="component" value="Linkage Group LG17"/>
</dbReference>
<evidence type="ECO:0000313" key="1">
    <source>
        <dbReference type="EMBL" id="KAI3760460.1"/>
    </source>
</evidence>
<sequence length="138" mass="16109">MVCSPYLLQLVCKSLAMDSSQLDGYWIFVCGLAVMIEVNSVVWRGSIEDGKWYRWEFRARCFCLFMVHPLVFTRKTIWMQYMRQKKNELLLAGYFSSKVFLGLFLKVDHRLKTTLILISSAPKPNQTKPAEMALEMLL</sequence>
<proteinExistence type="predicted"/>